<proteinExistence type="predicted"/>
<dbReference type="OrthoDB" id="9785995at2"/>
<organism evidence="3 4">
    <name type="scientific">Sorangium cellulosum</name>
    <name type="common">Polyangium cellulosum</name>
    <dbReference type="NCBI Taxonomy" id="56"/>
    <lineage>
        <taxon>Bacteria</taxon>
        <taxon>Pseudomonadati</taxon>
        <taxon>Myxococcota</taxon>
        <taxon>Polyangia</taxon>
        <taxon>Polyangiales</taxon>
        <taxon>Polyangiaceae</taxon>
        <taxon>Sorangium</taxon>
    </lineage>
</organism>
<sequence>MRDRSTLIEVPPRFRVVTGPWDAEVDERTIVLGPSRAFGDGRHESTRMCLQALASFAPRSGFRLFDVGSGTGILSIGAAKLGGEAIGVDIDAAAVAVAEDNARRSGVEARVSFATTWPDGTFDIVVANILRDVLTALAPLIVARLAPSGMLILSGLVATDVPEIVARYAPLLAGRRPEIFERDAWRTLVWRATAPPTLCDARTRGGWKPL</sequence>
<name>A0A2L0EI41_SORCE</name>
<dbReference type="AlphaFoldDB" id="A0A2L0EI41"/>
<dbReference type="PANTHER" id="PTHR43648:SF1">
    <property type="entry name" value="ELECTRON TRANSFER FLAVOPROTEIN BETA SUBUNIT LYSINE METHYLTRANSFERASE"/>
    <property type="match status" value="1"/>
</dbReference>
<dbReference type="RefSeq" id="WP_104977000.1">
    <property type="nucleotide sequence ID" value="NZ_CP012673.1"/>
</dbReference>
<reference evidence="3 4" key="1">
    <citation type="submission" date="2015-09" db="EMBL/GenBank/DDBJ databases">
        <title>Sorangium comparison.</title>
        <authorList>
            <person name="Zaburannyi N."/>
            <person name="Bunk B."/>
            <person name="Overmann J."/>
            <person name="Mueller R."/>
        </authorList>
    </citation>
    <scope>NUCLEOTIDE SEQUENCE [LARGE SCALE GENOMIC DNA]</scope>
    <source>
        <strain evidence="3 4">So ce26</strain>
    </source>
</reference>
<dbReference type="Pfam" id="PF06325">
    <property type="entry name" value="PrmA"/>
    <property type="match status" value="1"/>
</dbReference>
<evidence type="ECO:0000256" key="2">
    <source>
        <dbReference type="ARBA" id="ARBA00022679"/>
    </source>
</evidence>
<dbReference type="InterPro" id="IPR029063">
    <property type="entry name" value="SAM-dependent_MTases_sf"/>
</dbReference>
<dbReference type="Proteomes" id="UP000238348">
    <property type="component" value="Chromosome"/>
</dbReference>
<evidence type="ECO:0008006" key="5">
    <source>
        <dbReference type="Google" id="ProtNLM"/>
    </source>
</evidence>
<evidence type="ECO:0000313" key="3">
    <source>
        <dbReference type="EMBL" id="AUX38961.1"/>
    </source>
</evidence>
<keyword evidence="2" id="KW-0808">Transferase</keyword>
<dbReference type="Gene3D" id="3.40.50.150">
    <property type="entry name" value="Vaccinia Virus protein VP39"/>
    <property type="match status" value="1"/>
</dbReference>
<protein>
    <recommendedName>
        <fullName evidence="5">Ribosomal protein L11 methyltransferase</fullName>
    </recommendedName>
</protein>
<keyword evidence="1" id="KW-0489">Methyltransferase</keyword>
<accession>A0A2L0EI41</accession>
<dbReference type="EMBL" id="CP012673">
    <property type="protein sequence ID" value="AUX38961.1"/>
    <property type="molecule type" value="Genomic_DNA"/>
</dbReference>
<dbReference type="SUPFAM" id="SSF53335">
    <property type="entry name" value="S-adenosyl-L-methionine-dependent methyltransferases"/>
    <property type="match status" value="1"/>
</dbReference>
<evidence type="ECO:0000313" key="4">
    <source>
        <dbReference type="Proteomes" id="UP000238348"/>
    </source>
</evidence>
<evidence type="ECO:0000256" key="1">
    <source>
        <dbReference type="ARBA" id="ARBA00022603"/>
    </source>
</evidence>
<dbReference type="GO" id="GO:0008276">
    <property type="term" value="F:protein methyltransferase activity"/>
    <property type="evidence" value="ECO:0007669"/>
    <property type="project" value="TreeGrafter"/>
</dbReference>
<dbReference type="GO" id="GO:0032259">
    <property type="term" value="P:methylation"/>
    <property type="evidence" value="ECO:0007669"/>
    <property type="project" value="UniProtKB-KW"/>
</dbReference>
<gene>
    <name evidence="3" type="ORF">SOCE26_003420</name>
</gene>
<dbReference type="InterPro" id="IPR050078">
    <property type="entry name" value="Ribosomal_L11_MeTrfase_PrmA"/>
</dbReference>
<dbReference type="PANTHER" id="PTHR43648">
    <property type="entry name" value="ELECTRON TRANSFER FLAVOPROTEIN BETA SUBUNIT LYSINE METHYLTRANSFERASE"/>
    <property type="match status" value="1"/>
</dbReference>